<keyword evidence="3" id="KW-0926">Vacuole</keyword>
<dbReference type="PROSITE" id="PS51257">
    <property type="entry name" value="PROKAR_LIPOPROTEIN"/>
    <property type="match status" value="1"/>
</dbReference>
<dbReference type="InterPro" id="IPR009457">
    <property type="entry name" value="THH1/TOM1/TOM3_dom"/>
</dbReference>
<feature type="transmembrane region" description="Helical" evidence="7">
    <location>
        <begin position="350"/>
        <end position="371"/>
    </location>
</feature>
<comment type="subcellular location">
    <subcellularLocation>
        <location evidence="1">Vacuole membrane</location>
        <topology evidence="1">Multi-pass membrane protein</topology>
    </subcellularLocation>
</comment>
<protein>
    <recommendedName>
        <fullName evidence="8">THH1/TOM1/TOM3 domain-containing protein</fullName>
    </recommendedName>
</protein>
<feature type="transmembrane region" description="Helical" evidence="7">
    <location>
        <begin position="312"/>
        <end position="338"/>
    </location>
</feature>
<proteinExistence type="inferred from homology"/>
<dbReference type="PANTHER" id="PTHR31142:SF4">
    <property type="entry name" value="OS01G0751300 PROTEIN"/>
    <property type="match status" value="1"/>
</dbReference>
<dbReference type="EMBL" id="JACGWJ010000030">
    <property type="protein sequence ID" value="KAL0300601.1"/>
    <property type="molecule type" value="Genomic_DNA"/>
</dbReference>
<feature type="domain" description="THH1/TOM1/TOM3" evidence="8">
    <location>
        <begin position="238"/>
        <end position="381"/>
    </location>
</feature>
<evidence type="ECO:0000313" key="9">
    <source>
        <dbReference type="EMBL" id="KAL0300601.1"/>
    </source>
</evidence>
<keyword evidence="6 7" id="KW-0472">Membrane</keyword>
<comment type="similarity">
    <text evidence="2">Belongs to the plant tobamovirus multiplication TOM1 protein family.</text>
</comment>
<feature type="transmembrane region" description="Helical" evidence="7">
    <location>
        <begin position="157"/>
        <end position="179"/>
    </location>
</feature>
<accession>A0AAW2K1M4</accession>
<evidence type="ECO:0000256" key="6">
    <source>
        <dbReference type="ARBA" id="ARBA00023136"/>
    </source>
</evidence>
<name>A0AAW2K1M4_SESRA</name>
<evidence type="ECO:0000259" key="8">
    <source>
        <dbReference type="Pfam" id="PF06454"/>
    </source>
</evidence>
<dbReference type="AlphaFoldDB" id="A0AAW2K1M4"/>
<reference evidence="9" key="2">
    <citation type="journal article" date="2024" name="Plant">
        <title>Genomic evolution and insights into agronomic trait innovations of Sesamum species.</title>
        <authorList>
            <person name="Miao H."/>
            <person name="Wang L."/>
            <person name="Qu L."/>
            <person name="Liu H."/>
            <person name="Sun Y."/>
            <person name="Le M."/>
            <person name="Wang Q."/>
            <person name="Wei S."/>
            <person name="Zheng Y."/>
            <person name="Lin W."/>
            <person name="Duan Y."/>
            <person name="Cao H."/>
            <person name="Xiong S."/>
            <person name="Wang X."/>
            <person name="Wei L."/>
            <person name="Li C."/>
            <person name="Ma Q."/>
            <person name="Ju M."/>
            <person name="Zhao R."/>
            <person name="Li G."/>
            <person name="Mu C."/>
            <person name="Tian Q."/>
            <person name="Mei H."/>
            <person name="Zhang T."/>
            <person name="Gao T."/>
            <person name="Zhang H."/>
        </authorList>
    </citation>
    <scope>NUCLEOTIDE SEQUENCE</scope>
    <source>
        <strain evidence="9">G02</strain>
    </source>
</reference>
<dbReference type="InterPro" id="IPR040226">
    <property type="entry name" value="THH1/TOM1/TOM3"/>
</dbReference>
<gene>
    <name evidence="9" type="ORF">Sradi_6336900</name>
</gene>
<feature type="transmembrane region" description="Helical" evidence="7">
    <location>
        <begin position="231"/>
        <end position="252"/>
    </location>
</feature>
<evidence type="ECO:0000256" key="2">
    <source>
        <dbReference type="ARBA" id="ARBA00006779"/>
    </source>
</evidence>
<evidence type="ECO:0000256" key="4">
    <source>
        <dbReference type="ARBA" id="ARBA00022692"/>
    </source>
</evidence>
<evidence type="ECO:0000256" key="1">
    <source>
        <dbReference type="ARBA" id="ARBA00004128"/>
    </source>
</evidence>
<evidence type="ECO:0000256" key="7">
    <source>
        <dbReference type="SAM" id="Phobius"/>
    </source>
</evidence>
<reference evidence="9" key="1">
    <citation type="submission" date="2020-06" db="EMBL/GenBank/DDBJ databases">
        <authorList>
            <person name="Li T."/>
            <person name="Hu X."/>
            <person name="Zhang T."/>
            <person name="Song X."/>
            <person name="Zhang H."/>
            <person name="Dai N."/>
            <person name="Sheng W."/>
            <person name="Hou X."/>
            <person name="Wei L."/>
        </authorList>
    </citation>
    <scope>NUCLEOTIDE SEQUENCE</scope>
    <source>
        <strain evidence="9">G02</strain>
        <tissue evidence="9">Leaf</tissue>
    </source>
</reference>
<dbReference type="Pfam" id="PF06454">
    <property type="entry name" value="THH1_TOM1-3_dom"/>
    <property type="match status" value="1"/>
</dbReference>
<comment type="caution">
    <text evidence="9">The sequence shown here is derived from an EMBL/GenBank/DDBJ whole genome shotgun (WGS) entry which is preliminary data.</text>
</comment>
<evidence type="ECO:0000256" key="5">
    <source>
        <dbReference type="ARBA" id="ARBA00022989"/>
    </source>
</evidence>
<keyword evidence="5 7" id="KW-1133">Transmembrane helix</keyword>
<keyword evidence="4 7" id="KW-0812">Transmembrane</keyword>
<feature type="transmembrane region" description="Helical" evidence="7">
    <location>
        <begin position="272"/>
        <end position="292"/>
    </location>
</feature>
<sequence>MLELREGSCYPEAVVGVNAGLACVDAVIAFIAFYQDKNCFDVSWVLLFFINILDCIGRPSILDRVNAILCVDKDPFKKFAAWLDPTKAKLLCMKHCNAYSVLVLLVMKSVSNLRNLMEASLELYGRIFPMDDLSFIHIVHIYCVPQGWVCWSHSCGFIVMAFPKILFVAAFLLLLSFWVDLCHQSNDDDEDEYSSSQETLLETTNISDSNTNSIRKCFSFVSIRIGSRQKVVILVAVLVFAIMVASSVLIWIGMGKNPIDSAVVAQVYVDLIAIAVLLLGGGLAFYGLLLFLKMRKVRSERASTEMWKVAGLAIVSVICFTSSACVAIATNIPLFYHWHEQQIDGVYTSLLLVLYYFIGSSVPSAFVLLVMRELPPPLVINRRQESRTIAFIRDHSVAAHPQHWTATTSVQAQNGQLQKETWNSTWQKKGKRLNLISRRRDDAQRQCLKGHPANGHRF</sequence>
<evidence type="ECO:0000256" key="3">
    <source>
        <dbReference type="ARBA" id="ARBA00022554"/>
    </source>
</evidence>
<dbReference type="GO" id="GO:0005774">
    <property type="term" value="C:vacuolar membrane"/>
    <property type="evidence" value="ECO:0007669"/>
    <property type="project" value="UniProtKB-SubCell"/>
</dbReference>
<organism evidence="9">
    <name type="scientific">Sesamum radiatum</name>
    <name type="common">Black benniseed</name>
    <dbReference type="NCBI Taxonomy" id="300843"/>
    <lineage>
        <taxon>Eukaryota</taxon>
        <taxon>Viridiplantae</taxon>
        <taxon>Streptophyta</taxon>
        <taxon>Embryophyta</taxon>
        <taxon>Tracheophyta</taxon>
        <taxon>Spermatophyta</taxon>
        <taxon>Magnoliopsida</taxon>
        <taxon>eudicotyledons</taxon>
        <taxon>Gunneridae</taxon>
        <taxon>Pentapetalae</taxon>
        <taxon>asterids</taxon>
        <taxon>lamiids</taxon>
        <taxon>Lamiales</taxon>
        <taxon>Pedaliaceae</taxon>
        <taxon>Sesamum</taxon>
    </lineage>
</organism>
<dbReference type="PANTHER" id="PTHR31142">
    <property type="entry name" value="TOBAMOVIRUS MULTIPLICATION PROTEIN 1-LIKE ISOFORM X1"/>
    <property type="match status" value="1"/>
</dbReference>